<dbReference type="Pfam" id="PF03729">
    <property type="entry name" value="DUF308"/>
    <property type="match status" value="1"/>
</dbReference>
<accession>A0A1X1Q264</accession>
<sequence>MSDITASDRRTHERSTNVPWFGFLAVGAAFALFALAIPQFDLTTVWSIAVLLGIVLLLGAVSELLAAAATARDWRWSHALLAVLFVAGGVVALVWPDPTVKAVGRIAAWFFLIKGLYDVVNSFVARRTEQQAAAGQYATAAEGRPTPAQWWMPLIVGALEIGAAFWVVGSQRVSLPLLALWVGLTALAIGLTKIAMGFRLRGVSRPPASLEGLAIPGFGAGAVEGRRLEEGRVQRPVSGNR</sequence>
<keyword evidence="1" id="KW-1133">Transmembrane helix</keyword>
<organism evidence="2 3">
    <name type="scientific">Frankia casuarinae (strain DSM 45818 / CECT 9043 / HFP020203 / CcI3)</name>
    <dbReference type="NCBI Taxonomy" id="106370"/>
    <lineage>
        <taxon>Bacteria</taxon>
        <taxon>Bacillati</taxon>
        <taxon>Actinomycetota</taxon>
        <taxon>Actinomycetes</taxon>
        <taxon>Frankiales</taxon>
        <taxon>Frankiaceae</taxon>
        <taxon>Frankia</taxon>
    </lineage>
</organism>
<dbReference type="OrthoDB" id="3217890at2"/>
<accession>Q2JCM2</accession>
<gene>
    <name evidence="2" type="ordered locus">Francci3_1594</name>
</gene>
<evidence type="ECO:0008006" key="4">
    <source>
        <dbReference type="Google" id="ProtNLM"/>
    </source>
</evidence>
<dbReference type="InterPro" id="IPR005325">
    <property type="entry name" value="DUF308_memb"/>
</dbReference>
<dbReference type="PANTHER" id="PTHR34989">
    <property type="entry name" value="PROTEIN HDED"/>
    <property type="match status" value="1"/>
</dbReference>
<protein>
    <recommendedName>
        <fullName evidence="4">DUF308 domain-containing protein</fullName>
    </recommendedName>
</protein>
<feature type="transmembrane region" description="Helical" evidence="1">
    <location>
        <begin position="79"/>
        <end position="96"/>
    </location>
</feature>
<dbReference type="AlphaFoldDB" id="Q2JCM2"/>
<feature type="transmembrane region" description="Helical" evidence="1">
    <location>
        <begin position="175"/>
        <end position="196"/>
    </location>
</feature>
<dbReference type="Proteomes" id="UP000001937">
    <property type="component" value="Chromosome"/>
</dbReference>
<dbReference type="InterPro" id="IPR052712">
    <property type="entry name" value="Acid_resist_chaperone_HdeD"/>
</dbReference>
<keyword evidence="1" id="KW-0812">Transmembrane</keyword>
<feature type="transmembrane region" description="Helical" evidence="1">
    <location>
        <begin position="102"/>
        <end position="120"/>
    </location>
</feature>
<feature type="transmembrane region" description="Helical" evidence="1">
    <location>
        <begin position="46"/>
        <end position="67"/>
    </location>
</feature>
<dbReference type="eggNOG" id="COG3247">
    <property type="taxonomic scope" value="Bacteria"/>
</dbReference>
<feature type="transmembrane region" description="Helical" evidence="1">
    <location>
        <begin position="20"/>
        <end position="40"/>
    </location>
</feature>
<dbReference type="PANTHER" id="PTHR34989:SF1">
    <property type="entry name" value="PROTEIN HDED"/>
    <property type="match status" value="1"/>
</dbReference>
<proteinExistence type="predicted"/>
<reference evidence="2 3" key="1">
    <citation type="journal article" date="2007" name="Genome Res.">
        <title>Genome characteristics of facultatively symbiotic Frankia sp. strains reflect host range and host plant biogeography.</title>
        <authorList>
            <person name="Normand P."/>
            <person name="Lapierre P."/>
            <person name="Tisa L.S."/>
            <person name="Gogarten J.P."/>
            <person name="Alloisio N."/>
            <person name="Bagnarol E."/>
            <person name="Bassi C.A."/>
            <person name="Berry A.M."/>
            <person name="Bickhart D.M."/>
            <person name="Choisne N."/>
            <person name="Couloux A."/>
            <person name="Cournoyer B."/>
            <person name="Cruveiller S."/>
            <person name="Daubin V."/>
            <person name="Demange N."/>
            <person name="Francino M.P."/>
            <person name="Goltsman E."/>
            <person name="Huang Y."/>
            <person name="Kopp O.R."/>
            <person name="Labarre L."/>
            <person name="Lapidus A."/>
            <person name="Lavire C."/>
            <person name="Marechal J."/>
            <person name="Martinez M."/>
            <person name="Mastronunzio J.E."/>
            <person name="Mullin B.C."/>
            <person name="Niemann J."/>
            <person name="Pujic P."/>
            <person name="Rawnsley T."/>
            <person name="Rouy Z."/>
            <person name="Schenowitz C."/>
            <person name="Sellstedt A."/>
            <person name="Tavares F."/>
            <person name="Tomkins J.P."/>
            <person name="Vallenet D."/>
            <person name="Valverde C."/>
            <person name="Wall L.G."/>
            <person name="Wang Y."/>
            <person name="Medigue C."/>
            <person name="Benson D.R."/>
        </authorList>
    </citation>
    <scope>NUCLEOTIDE SEQUENCE [LARGE SCALE GENOMIC DNA]</scope>
    <source>
        <strain evidence="3">DSM 45818 / CECT 9043 / CcI3</strain>
    </source>
</reference>
<feature type="transmembrane region" description="Helical" evidence="1">
    <location>
        <begin position="150"/>
        <end position="169"/>
    </location>
</feature>
<dbReference type="GO" id="GO:0005886">
    <property type="term" value="C:plasma membrane"/>
    <property type="evidence" value="ECO:0007669"/>
    <property type="project" value="TreeGrafter"/>
</dbReference>
<keyword evidence="1" id="KW-0472">Membrane</keyword>
<keyword evidence="3" id="KW-1185">Reference proteome</keyword>
<dbReference type="EMBL" id="CP000249">
    <property type="protein sequence ID" value="ABD10970.1"/>
    <property type="molecule type" value="Genomic_DNA"/>
</dbReference>
<dbReference type="KEGG" id="fra:Francci3_1594"/>
<evidence type="ECO:0000313" key="3">
    <source>
        <dbReference type="Proteomes" id="UP000001937"/>
    </source>
</evidence>
<evidence type="ECO:0000256" key="1">
    <source>
        <dbReference type="SAM" id="Phobius"/>
    </source>
</evidence>
<name>Q2JCM2_FRACC</name>
<evidence type="ECO:0000313" key="2">
    <source>
        <dbReference type="EMBL" id="ABD10970.1"/>
    </source>
</evidence>
<dbReference type="HOGENOM" id="CLU_1150531_0_0_11"/>